<evidence type="ECO:0000313" key="4">
    <source>
        <dbReference type="EMBL" id="KAK0717727.1"/>
    </source>
</evidence>
<sequence length="307" mass="31937">MNCDRLSRRVRWLLSALLVAALGPAPAWSAGNTTMELDLISPVAGSRYRVNPDTGLAVIIAVQNKAVGDPHKWRFDWTVSSTTWTSSGLLVFADTGSIGTPQSFYQPAVTVQDGDPFIGLSLTFVPSTGKPLKPMPPGDYVFAWTFSIGPWCEFEDRSRTYSISWPINNGSFQITVADDAPWPDLQPANTCASAAGQVSFGATTQYAATNQATPTTLACVETDAVTEKPDPCRATVGNAAAANISSIMTWSGGDSAGSATTPGTTLAPPSGSAAGAGVAATTRPSSGVRLPSSSGLVGFFAVLLLLI</sequence>
<dbReference type="InterPro" id="IPR055560">
    <property type="entry name" value="DUF7136"/>
</dbReference>
<feature type="domain" description="DUF7136" evidence="3">
    <location>
        <begin position="32"/>
        <end position="252"/>
    </location>
</feature>
<evidence type="ECO:0000259" key="3">
    <source>
        <dbReference type="Pfam" id="PF23584"/>
    </source>
</evidence>
<gene>
    <name evidence="4" type="ORF">B0T26DRAFT_676000</name>
</gene>
<dbReference type="RefSeq" id="XP_060296520.1">
    <property type="nucleotide sequence ID" value="XM_060439914.1"/>
</dbReference>
<evidence type="ECO:0000313" key="5">
    <source>
        <dbReference type="Proteomes" id="UP001172101"/>
    </source>
</evidence>
<comment type="caution">
    <text evidence="4">The sequence shown here is derived from an EMBL/GenBank/DDBJ whole genome shotgun (WGS) entry which is preliminary data.</text>
</comment>
<evidence type="ECO:0000256" key="1">
    <source>
        <dbReference type="SAM" id="MobiDB-lite"/>
    </source>
</evidence>
<keyword evidence="2" id="KW-0732">Signal</keyword>
<accession>A0AA40DXX5</accession>
<organism evidence="4 5">
    <name type="scientific">Lasiosphaeria miniovina</name>
    <dbReference type="NCBI Taxonomy" id="1954250"/>
    <lineage>
        <taxon>Eukaryota</taxon>
        <taxon>Fungi</taxon>
        <taxon>Dikarya</taxon>
        <taxon>Ascomycota</taxon>
        <taxon>Pezizomycotina</taxon>
        <taxon>Sordariomycetes</taxon>
        <taxon>Sordariomycetidae</taxon>
        <taxon>Sordariales</taxon>
        <taxon>Lasiosphaeriaceae</taxon>
        <taxon>Lasiosphaeria</taxon>
    </lineage>
</organism>
<name>A0AA40DXX5_9PEZI</name>
<reference evidence="4" key="1">
    <citation type="submission" date="2023-06" db="EMBL/GenBank/DDBJ databases">
        <title>Genome-scale phylogeny and comparative genomics of the fungal order Sordariales.</title>
        <authorList>
            <consortium name="Lawrence Berkeley National Laboratory"/>
            <person name="Hensen N."/>
            <person name="Bonometti L."/>
            <person name="Westerberg I."/>
            <person name="Brannstrom I.O."/>
            <person name="Guillou S."/>
            <person name="Cros-Aarteil S."/>
            <person name="Calhoun S."/>
            <person name="Haridas S."/>
            <person name="Kuo A."/>
            <person name="Mondo S."/>
            <person name="Pangilinan J."/>
            <person name="Riley R."/>
            <person name="LaButti K."/>
            <person name="Andreopoulos B."/>
            <person name="Lipzen A."/>
            <person name="Chen C."/>
            <person name="Yanf M."/>
            <person name="Daum C."/>
            <person name="Ng V."/>
            <person name="Clum A."/>
            <person name="Steindorff A."/>
            <person name="Ohm R."/>
            <person name="Martin F."/>
            <person name="Silar P."/>
            <person name="Natvig D."/>
            <person name="Lalanne C."/>
            <person name="Gautier V."/>
            <person name="Ament-velasquez S.L."/>
            <person name="Kruys A."/>
            <person name="Hutchinson M.I."/>
            <person name="Powell A.J."/>
            <person name="Barry K."/>
            <person name="Miller A.N."/>
            <person name="Grigoriev I.V."/>
            <person name="Debuchy R."/>
            <person name="Gladieux P."/>
            <person name="Thoren M.H."/>
            <person name="Johannesson H."/>
        </authorList>
    </citation>
    <scope>NUCLEOTIDE SEQUENCE</scope>
    <source>
        <strain evidence="4">SMH2392-1A</strain>
    </source>
</reference>
<dbReference type="Pfam" id="PF23584">
    <property type="entry name" value="DUF7136"/>
    <property type="match status" value="1"/>
</dbReference>
<feature type="chain" id="PRO_5041374196" description="DUF7136 domain-containing protein" evidence="2">
    <location>
        <begin position="30"/>
        <end position="307"/>
    </location>
</feature>
<keyword evidence="5" id="KW-1185">Reference proteome</keyword>
<dbReference type="Proteomes" id="UP001172101">
    <property type="component" value="Unassembled WGS sequence"/>
</dbReference>
<protein>
    <recommendedName>
        <fullName evidence="3">DUF7136 domain-containing protein</fullName>
    </recommendedName>
</protein>
<dbReference type="GeneID" id="85323184"/>
<evidence type="ECO:0000256" key="2">
    <source>
        <dbReference type="SAM" id="SignalP"/>
    </source>
</evidence>
<dbReference type="AlphaFoldDB" id="A0AA40DXX5"/>
<feature type="compositionally biased region" description="Low complexity" evidence="1">
    <location>
        <begin position="267"/>
        <end position="280"/>
    </location>
</feature>
<proteinExistence type="predicted"/>
<feature type="region of interest" description="Disordered" evidence="1">
    <location>
        <begin position="253"/>
        <end position="288"/>
    </location>
</feature>
<feature type="signal peptide" evidence="2">
    <location>
        <begin position="1"/>
        <end position="29"/>
    </location>
</feature>
<dbReference type="EMBL" id="JAUIRO010000004">
    <property type="protein sequence ID" value="KAK0717727.1"/>
    <property type="molecule type" value="Genomic_DNA"/>
</dbReference>